<evidence type="ECO:0000259" key="10">
    <source>
        <dbReference type="Pfam" id="PF07670"/>
    </source>
</evidence>
<evidence type="ECO:0000256" key="3">
    <source>
        <dbReference type="ARBA" id="ARBA00022475"/>
    </source>
</evidence>
<dbReference type="Pfam" id="PF07662">
    <property type="entry name" value="Nucleos_tra2_C"/>
    <property type="match status" value="1"/>
</dbReference>
<feature type="transmembrane region" description="Helical" evidence="7">
    <location>
        <begin position="286"/>
        <end position="306"/>
    </location>
</feature>
<keyword evidence="4 7" id="KW-0812">Transmembrane</keyword>
<feature type="domain" description="Concentrative nucleoside transporter N-terminal" evidence="8">
    <location>
        <begin position="7"/>
        <end position="80"/>
    </location>
</feature>
<feature type="transmembrane region" description="Helical" evidence="7">
    <location>
        <begin position="169"/>
        <end position="192"/>
    </location>
</feature>
<dbReference type="GO" id="GO:0005415">
    <property type="term" value="F:nucleoside:sodium symporter activity"/>
    <property type="evidence" value="ECO:0007669"/>
    <property type="project" value="TreeGrafter"/>
</dbReference>
<feature type="transmembrane region" description="Helical" evidence="7">
    <location>
        <begin position="382"/>
        <end position="404"/>
    </location>
</feature>
<evidence type="ECO:0000256" key="5">
    <source>
        <dbReference type="ARBA" id="ARBA00022989"/>
    </source>
</evidence>
<dbReference type="AlphaFoldDB" id="A0A381S650"/>
<evidence type="ECO:0000259" key="9">
    <source>
        <dbReference type="Pfam" id="PF07662"/>
    </source>
</evidence>
<gene>
    <name evidence="11" type="ORF">METZ01_LOCUS50571</name>
</gene>
<evidence type="ECO:0008006" key="12">
    <source>
        <dbReference type="Google" id="ProtNLM"/>
    </source>
</evidence>
<dbReference type="GO" id="GO:0005886">
    <property type="term" value="C:plasma membrane"/>
    <property type="evidence" value="ECO:0007669"/>
    <property type="project" value="UniProtKB-SubCell"/>
</dbReference>
<evidence type="ECO:0000256" key="2">
    <source>
        <dbReference type="ARBA" id="ARBA00009033"/>
    </source>
</evidence>
<organism evidence="11">
    <name type="scientific">marine metagenome</name>
    <dbReference type="NCBI Taxonomy" id="408172"/>
    <lineage>
        <taxon>unclassified sequences</taxon>
        <taxon>metagenomes</taxon>
        <taxon>ecological metagenomes</taxon>
    </lineage>
</organism>
<feature type="transmembrane region" description="Helical" evidence="7">
    <location>
        <begin position="101"/>
        <end position="121"/>
    </location>
</feature>
<feature type="domain" description="Concentrative nucleoside transporter C-terminal" evidence="9">
    <location>
        <begin position="201"/>
        <end position="402"/>
    </location>
</feature>
<evidence type="ECO:0000259" key="8">
    <source>
        <dbReference type="Pfam" id="PF01773"/>
    </source>
</evidence>
<feature type="transmembrane region" description="Helical" evidence="7">
    <location>
        <begin position="30"/>
        <end position="50"/>
    </location>
</feature>
<comment type="subcellular location">
    <subcellularLocation>
        <location evidence="1">Cell membrane</location>
        <topology evidence="1">Multi-pass membrane protein</topology>
    </subcellularLocation>
</comment>
<feature type="domain" description="Nucleoside transporter/FeoB GTPase Gate" evidence="10">
    <location>
        <begin position="94"/>
        <end position="189"/>
    </location>
</feature>
<keyword evidence="3" id="KW-1003">Cell membrane</keyword>
<dbReference type="EMBL" id="UINC01002535">
    <property type="protein sequence ID" value="SUZ97717.1"/>
    <property type="molecule type" value="Genomic_DNA"/>
</dbReference>
<protein>
    <recommendedName>
        <fullName evidence="12">NupC/NupG family nucleoside CNT transporter</fullName>
    </recommendedName>
</protein>
<dbReference type="Pfam" id="PF07670">
    <property type="entry name" value="Gate"/>
    <property type="match status" value="1"/>
</dbReference>
<dbReference type="InterPro" id="IPR002668">
    <property type="entry name" value="CNT_N_dom"/>
</dbReference>
<reference evidence="11" key="1">
    <citation type="submission" date="2018-05" db="EMBL/GenBank/DDBJ databases">
        <authorList>
            <person name="Lanie J.A."/>
            <person name="Ng W.-L."/>
            <person name="Kazmierczak K.M."/>
            <person name="Andrzejewski T.M."/>
            <person name="Davidsen T.M."/>
            <person name="Wayne K.J."/>
            <person name="Tettelin H."/>
            <person name="Glass J.I."/>
            <person name="Rusch D."/>
            <person name="Podicherti R."/>
            <person name="Tsui H.-C.T."/>
            <person name="Winkler M.E."/>
        </authorList>
    </citation>
    <scope>NUCLEOTIDE SEQUENCE</scope>
</reference>
<evidence type="ECO:0000313" key="11">
    <source>
        <dbReference type="EMBL" id="SUZ97717.1"/>
    </source>
</evidence>
<sequence length="405" mass="43592">MHLQGLIGMIFLLGIAFILSNNRRQINYRIIVWGLSLQFIFGILILKTPLGKPLFGFFDKVITKLISFSDAGSDFLFKSLVPGVGYHEAMVNFAFRALPTIIFFSSLMTVLYHFGVIQFIVKWISRIMQKSMGTSGSETLSVAANIFVGQTEAPLMIRPFIRSMTQSELMAVMTGGFATVAGGVLALYVIWLKDIPGIAGHLLAASVMSAPAAMVVAKIIYPETDLSETSGDLNIIIEKPDSNTMEALGRGATEGLKLAANVAAMLVAFVALIAMVNYLLTFADTSIQGILGFIFQPLAWAMGIPWEEAQMVGVLMGEKITLTELIAYSDLRDLRLEQAISDRTAIIASYALCGFANFASIGIQLGGIGGIAPERRKDLASLALKAMLGGALASWMTASIAGILI</sequence>
<dbReference type="InterPro" id="IPR008276">
    <property type="entry name" value="C_nuclsd_transpt"/>
</dbReference>
<feature type="transmembrane region" description="Helical" evidence="7">
    <location>
        <begin position="258"/>
        <end position="280"/>
    </location>
</feature>
<dbReference type="InterPro" id="IPR011657">
    <property type="entry name" value="CNT_C_dom"/>
</dbReference>
<name>A0A381S650_9ZZZZ</name>
<keyword evidence="6 7" id="KW-0472">Membrane</keyword>
<feature type="transmembrane region" description="Helical" evidence="7">
    <location>
        <begin position="6"/>
        <end position="23"/>
    </location>
</feature>
<dbReference type="InterPro" id="IPR011642">
    <property type="entry name" value="Gate_dom"/>
</dbReference>
<evidence type="ECO:0000256" key="4">
    <source>
        <dbReference type="ARBA" id="ARBA00022692"/>
    </source>
</evidence>
<dbReference type="PANTHER" id="PTHR10590">
    <property type="entry name" value="SODIUM/NUCLEOSIDE COTRANSPORTER"/>
    <property type="match status" value="1"/>
</dbReference>
<dbReference type="PANTHER" id="PTHR10590:SF4">
    <property type="entry name" value="SOLUTE CARRIER FAMILY 28 MEMBER 3"/>
    <property type="match status" value="1"/>
</dbReference>
<proteinExistence type="inferred from homology"/>
<comment type="similarity">
    <text evidence="2">Belongs to the concentrative nucleoside transporter (CNT) (TC 2.A.41) family.</text>
</comment>
<dbReference type="Pfam" id="PF01773">
    <property type="entry name" value="Nucleos_tra2_N"/>
    <property type="match status" value="1"/>
</dbReference>
<keyword evidence="5 7" id="KW-1133">Transmembrane helix</keyword>
<evidence type="ECO:0000256" key="7">
    <source>
        <dbReference type="SAM" id="Phobius"/>
    </source>
</evidence>
<evidence type="ECO:0000256" key="1">
    <source>
        <dbReference type="ARBA" id="ARBA00004651"/>
    </source>
</evidence>
<accession>A0A381S650</accession>
<evidence type="ECO:0000256" key="6">
    <source>
        <dbReference type="ARBA" id="ARBA00023136"/>
    </source>
</evidence>